<evidence type="ECO:0000313" key="3">
    <source>
        <dbReference type="Proteomes" id="UP001162131"/>
    </source>
</evidence>
<accession>A0AAU9K1P9</accession>
<comment type="caution">
    <text evidence="2">The sequence shown here is derived from an EMBL/GenBank/DDBJ whole genome shotgun (WGS) entry which is preliminary data.</text>
</comment>
<evidence type="ECO:0000313" key="2">
    <source>
        <dbReference type="EMBL" id="CAG9333770.1"/>
    </source>
</evidence>
<protein>
    <recommendedName>
        <fullName evidence="1">Aldos-2-ulose dehydratase/isomerase (AUDH) Cupin domain-containing protein</fullName>
    </recommendedName>
</protein>
<gene>
    <name evidence="2" type="ORF">BSTOLATCC_MIC59586</name>
</gene>
<dbReference type="Gene3D" id="2.60.120.990">
    <property type="match status" value="1"/>
</dbReference>
<reference evidence="2" key="1">
    <citation type="submission" date="2021-09" db="EMBL/GenBank/DDBJ databases">
        <authorList>
            <consortium name="AG Swart"/>
            <person name="Singh M."/>
            <person name="Singh A."/>
            <person name="Seah K."/>
            <person name="Emmerich C."/>
        </authorList>
    </citation>
    <scope>NUCLEOTIDE SEQUENCE</scope>
    <source>
        <strain evidence="2">ATCC30299</strain>
    </source>
</reference>
<proteinExistence type="predicted"/>
<dbReference type="Pfam" id="PF18637">
    <property type="entry name" value="AUDH_Cupin"/>
    <property type="match status" value="1"/>
</dbReference>
<organism evidence="2 3">
    <name type="scientific">Blepharisma stoltei</name>
    <dbReference type="NCBI Taxonomy" id="1481888"/>
    <lineage>
        <taxon>Eukaryota</taxon>
        <taxon>Sar</taxon>
        <taxon>Alveolata</taxon>
        <taxon>Ciliophora</taxon>
        <taxon>Postciliodesmatophora</taxon>
        <taxon>Heterotrichea</taxon>
        <taxon>Heterotrichida</taxon>
        <taxon>Blepharismidae</taxon>
        <taxon>Blepharisma</taxon>
    </lineage>
</organism>
<dbReference type="Proteomes" id="UP001162131">
    <property type="component" value="Unassembled WGS sequence"/>
</dbReference>
<evidence type="ECO:0000259" key="1">
    <source>
        <dbReference type="Pfam" id="PF18637"/>
    </source>
</evidence>
<dbReference type="InterPro" id="IPR040887">
    <property type="entry name" value="AUDH_Cupin"/>
</dbReference>
<sequence>MAELGFHGHSIIVRFTEQPVCESTTWNIGGYIMKFVKLQSYAEYCVQPTDYIKVIEGALIEPLRLSFPGPFTKASTVIGEDIIKAGAMTTLMIISKTNQAQVCIQSPNDLEVSGPYSELLKWKEVGELPGKRSFLGNPYYYIRGWDLRSHDNRHMGYIQGWLSGKAMNCGNCDYSEMGENTFRKIYLNIINGTGEGALVWYKDEEEHSLILMPGEEHGPIWEWDDDLTKVVYPMHRWQSGGEQALNADEERMDFNIGIELPPPRAA</sequence>
<name>A0AAU9K1P9_9CILI</name>
<dbReference type="EMBL" id="CAJZBQ010000057">
    <property type="protein sequence ID" value="CAG9333770.1"/>
    <property type="molecule type" value="Genomic_DNA"/>
</dbReference>
<feature type="domain" description="Aldos-2-ulose dehydratase/isomerase (AUDH) Cupin" evidence="1">
    <location>
        <begin position="23"/>
        <end position="261"/>
    </location>
</feature>
<dbReference type="AlphaFoldDB" id="A0AAU9K1P9"/>
<keyword evidence="3" id="KW-1185">Reference proteome</keyword>